<evidence type="ECO:0000313" key="2">
    <source>
        <dbReference type="EMBL" id="KLD98594.1"/>
    </source>
</evidence>
<evidence type="ECO:0000313" key="3">
    <source>
        <dbReference type="Proteomes" id="UP000035514"/>
    </source>
</evidence>
<dbReference type="Proteomes" id="UP000035514">
    <property type="component" value="Unassembled WGS sequence"/>
</dbReference>
<dbReference type="AlphaFoldDB" id="A0A0G9JYA7"/>
<dbReference type="RefSeq" id="WP_020847250.1">
    <property type="nucleotide sequence ID" value="NZ_JAIQ01000119.1"/>
</dbReference>
<gene>
    <name evidence="2" type="ORF">AA20_08455</name>
</gene>
<reference evidence="2 3" key="1">
    <citation type="submission" date="2014-01" db="EMBL/GenBank/DDBJ databases">
        <title>Development of a Comparative Genomic Fingerprinting Assay for High Resolution Genotyping of Arcobacter butzleri.</title>
        <authorList>
            <person name="Webb A.L."/>
            <person name="Inglis G.D."/>
            <person name="Kruczkiewicz P."/>
            <person name="Selinger L.B."/>
            <person name="Taboada E.N."/>
        </authorList>
    </citation>
    <scope>NUCLEOTIDE SEQUENCE [LARGE SCALE GENOMIC DNA]</scope>
    <source>
        <strain evidence="2 3">L348</strain>
    </source>
</reference>
<dbReference type="EMBL" id="JAIQ01000119">
    <property type="protein sequence ID" value="KLD98594.1"/>
    <property type="molecule type" value="Genomic_DNA"/>
</dbReference>
<feature type="coiled-coil region" evidence="1">
    <location>
        <begin position="69"/>
        <end position="110"/>
    </location>
</feature>
<evidence type="ECO:0000256" key="1">
    <source>
        <dbReference type="SAM" id="Coils"/>
    </source>
</evidence>
<evidence type="ECO:0008006" key="4">
    <source>
        <dbReference type="Google" id="ProtNLM"/>
    </source>
</evidence>
<name>A0A0G9JYA7_9BACT</name>
<sequence length="134" mass="15700">MIEKLYKLKKNQTDQKLIQKATLEQEVDKIDSEVVFTQHKIDTATVDRFGAISDFLILAMHKDTMRLHIQKLLNRKNSLLSQIANLVNEIVELQKESEQFKYILDEEKKEKFKKILAAEEEAASEYVQSKYIRG</sequence>
<keyword evidence="1" id="KW-0175">Coiled coil</keyword>
<proteinExistence type="predicted"/>
<comment type="caution">
    <text evidence="2">The sequence shown here is derived from an EMBL/GenBank/DDBJ whole genome shotgun (WGS) entry which is preliminary data.</text>
</comment>
<dbReference type="PATRIC" id="fig|1447256.3.peg.1650"/>
<protein>
    <recommendedName>
        <fullName evidence="4">Flagellar FliJ protein</fullName>
    </recommendedName>
</protein>
<accession>A0A0G9JYA7</accession>
<organism evidence="2 3">
    <name type="scientific">Aliarcobacter butzleri L348</name>
    <dbReference type="NCBI Taxonomy" id="1447256"/>
    <lineage>
        <taxon>Bacteria</taxon>
        <taxon>Pseudomonadati</taxon>
        <taxon>Campylobacterota</taxon>
        <taxon>Epsilonproteobacteria</taxon>
        <taxon>Campylobacterales</taxon>
        <taxon>Arcobacteraceae</taxon>
        <taxon>Aliarcobacter</taxon>
    </lineage>
</organism>